<reference evidence="8 9" key="1">
    <citation type="journal article" date="2015" name="Int. J. Syst. Evol. Microbiol.">
        <title>Youhaiella tibetensis gen. nov., sp. nov., isolated from subsurface sediment.</title>
        <authorList>
            <person name="Wang Y.X."/>
            <person name="Huang F.Q."/>
            <person name="Nogi Y."/>
            <person name="Pang S.J."/>
            <person name="Wang P.K."/>
            <person name="Lv J."/>
        </authorList>
    </citation>
    <scope>NUCLEOTIDE SEQUENCE [LARGE SCALE GENOMIC DNA]</scope>
    <source>
        <strain evidence="9">fig4</strain>
    </source>
</reference>
<feature type="transmembrane region" description="Helical" evidence="7">
    <location>
        <begin position="6"/>
        <end position="29"/>
    </location>
</feature>
<dbReference type="Pfam" id="PF01914">
    <property type="entry name" value="MarC"/>
    <property type="match status" value="1"/>
</dbReference>
<keyword evidence="3" id="KW-1003">Cell membrane</keyword>
<evidence type="ECO:0000256" key="2">
    <source>
        <dbReference type="ARBA" id="ARBA00009784"/>
    </source>
</evidence>
<evidence type="ECO:0000313" key="8">
    <source>
        <dbReference type="EMBL" id="QEE22542.1"/>
    </source>
</evidence>
<evidence type="ECO:0000313" key="9">
    <source>
        <dbReference type="Proteomes" id="UP000321062"/>
    </source>
</evidence>
<dbReference type="GO" id="GO:0005886">
    <property type="term" value="C:plasma membrane"/>
    <property type="evidence" value="ECO:0007669"/>
    <property type="project" value="UniProtKB-SubCell"/>
</dbReference>
<evidence type="ECO:0000256" key="3">
    <source>
        <dbReference type="ARBA" id="ARBA00022475"/>
    </source>
</evidence>
<name>A0A5B9DTZ7_9HYPH</name>
<dbReference type="EMBL" id="CP041690">
    <property type="protein sequence ID" value="QEE22542.1"/>
    <property type="molecule type" value="Genomic_DNA"/>
</dbReference>
<accession>A0A5B9DTZ7</accession>
<dbReference type="OrthoDB" id="21094at2"/>
<dbReference type="KEGG" id="yti:FNA67_21285"/>
<feature type="transmembrane region" description="Helical" evidence="7">
    <location>
        <begin position="116"/>
        <end position="137"/>
    </location>
</feature>
<comment type="subcellular location">
    <subcellularLocation>
        <location evidence="1 7">Cell membrane</location>
        <topology evidence="1 7">Multi-pass membrane protein</topology>
    </subcellularLocation>
</comment>
<evidence type="ECO:0000256" key="7">
    <source>
        <dbReference type="RuleBase" id="RU362048"/>
    </source>
</evidence>
<proteinExistence type="inferred from homology"/>
<dbReference type="NCBIfam" id="TIGR00427">
    <property type="entry name" value="NAAT family transporter"/>
    <property type="match status" value="1"/>
</dbReference>
<feature type="transmembrane region" description="Helical" evidence="7">
    <location>
        <begin position="66"/>
        <end position="85"/>
    </location>
</feature>
<dbReference type="PANTHER" id="PTHR33508:SF1">
    <property type="entry name" value="UPF0056 MEMBRANE PROTEIN YHCE"/>
    <property type="match status" value="1"/>
</dbReference>
<keyword evidence="5 7" id="KW-1133">Transmembrane helix</keyword>
<evidence type="ECO:0000256" key="5">
    <source>
        <dbReference type="ARBA" id="ARBA00022989"/>
    </source>
</evidence>
<feature type="transmembrane region" description="Helical" evidence="7">
    <location>
        <begin position="180"/>
        <end position="200"/>
    </location>
</feature>
<evidence type="ECO:0000256" key="4">
    <source>
        <dbReference type="ARBA" id="ARBA00022692"/>
    </source>
</evidence>
<protein>
    <recommendedName>
        <fullName evidence="7">UPF0056 membrane protein</fullName>
    </recommendedName>
</protein>
<dbReference type="RefSeq" id="WP_147658049.1">
    <property type="nucleotide sequence ID" value="NZ_BMFM01000001.1"/>
</dbReference>
<organism evidence="8 9">
    <name type="scientific">Paradevosia tibetensis</name>
    <dbReference type="NCBI Taxonomy" id="1447062"/>
    <lineage>
        <taxon>Bacteria</taxon>
        <taxon>Pseudomonadati</taxon>
        <taxon>Pseudomonadota</taxon>
        <taxon>Alphaproteobacteria</taxon>
        <taxon>Hyphomicrobiales</taxon>
        <taxon>Devosiaceae</taxon>
        <taxon>Paradevosia</taxon>
    </lineage>
</organism>
<gene>
    <name evidence="8" type="ORF">FNA67_21285</name>
</gene>
<keyword evidence="4 7" id="KW-0812">Transmembrane</keyword>
<evidence type="ECO:0000256" key="1">
    <source>
        <dbReference type="ARBA" id="ARBA00004651"/>
    </source>
</evidence>
<feature type="transmembrane region" description="Helical" evidence="7">
    <location>
        <begin position="149"/>
        <end position="168"/>
    </location>
</feature>
<evidence type="ECO:0000256" key="6">
    <source>
        <dbReference type="ARBA" id="ARBA00023136"/>
    </source>
</evidence>
<sequence>MPTQTLLVAFTTFFATIGPADLALVFLALTRDSTPAERRRFALRGVLIGGAILLFFAVFGEAVLSLFGITIPALRTAGGVLLLLISIDMVFARHSGGTSTTTEEDVEARTREDISVFPLATPLIAGPGAISAMILLITSAEGDYAKDAMVILALFLILALTYAALRLAIPIQRLLGVTGLQVVSRIIGVLLSALAVQFIFDGVGSSGLIPGLQ</sequence>
<keyword evidence="9" id="KW-1185">Reference proteome</keyword>
<dbReference type="InterPro" id="IPR002771">
    <property type="entry name" value="Multi_antbiot-R_MarC"/>
</dbReference>
<dbReference type="AlphaFoldDB" id="A0A5B9DTZ7"/>
<dbReference type="Proteomes" id="UP000321062">
    <property type="component" value="Chromosome"/>
</dbReference>
<comment type="similarity">
    <text evidence="2 7">Belongs to the UPF0056 (MarC) family.</text>
</comment>
<feature type="transmembrane region" description="Helical" evidence="7">
    <location>
        <begin position="41"/>
        <end position="60"/>
    </location>
</feature>
<dbReference type="PANTHER" id="PTHR33508">
    <property type="entry name" value="UPF0056 MEMBRANE PROTEIN YHCE"/>
    <property type="match status" value="1"/>
</dbReference>
<keyword evidence="6 7" id="KW-0472">Membrane</keyword>